<dbReference type="Proteomes" id="UP001230328">
    <property type="component" value="Unassembled WGS sequence"/>
</dbReference>
<sequence>MSARDTLIRILRQWAERHDAAPQTPEALVAASDAELLRDWSVKIREVGTAKGWSVWAAAYMDPDVEFVDTGMPSTETVVAELRRLDRVSVLREVDEQFAAMKLPDELKGTSNAGSYADAWRRCRAIVQAMAKEKGSRPEPEPLVISRHDVAMELASEEEPVFTAGAVAEDGRPVALCFDPETRQKSRPGSHRRPPSC</sequence>
<proteinExistence type="predicted"/>
<comment type="caution">
    <text evidence="1">The sequence shown here is derived from an EMBL/GenBank/DDBJ whole genome shotgun (WGS) entry which is preliminary data.</text>
</comment>
<organism evidence="1 2">
    <name type="scientific">Streptomyces umbrinus</name>
    <dbReference type="NCBI Taxonomy" id="67370"/>
    <lineage>
        <taxon>Bacteria</taxon>
        <taxon>Bacillati</taxon>
        <taxon>Actinomycetota</taxon>
        <taxon>Actinomycetes</taxon>
        <taxon>Kitasatosporales</taxon>
        <taxon>Streptomycetaceae</taxon>
        <taxon>Streptomyces</taxon>
        <taxon>Streptomyces phaeochromogenes group</taxon>
    </lineage>
</organism>
<protein>
    <recommendedName>
        <fullName evidence="3">Immunity protein 35 domain-containing protein</fullName>
    </recommendedName>
</protein>
<accession>A0ABU0T995</accession>
<name>A0ABU0T995_9ACTN</name>
<gene>
    <name evidence="1" type="ORF">QF035_008971</name>
</gene>
<keyword evidence="2" id="KW-1185">Reference proteome</keyword>
<dbReference type="EMBL" id="JAUSZI010000002">
    <property type="protein sequence ID" value="MDQ1031389.1"/>
    <property type="molecule type" value="Genomic_DNA"/>
</dbReference>
<evidence type="ECO:0000313" key="1">
    <source>
        <dbReference type="EMBL" id="MDQ1031389.1"/>
    </source>
</evidence>
<evidence type="ECO:0000313" key="2">
    <source>
        <dbReference type="Proteomes" id="UP001230328"/>
    </source>
</evidence>
<evidence type="ECO:0008006" key="3">
    <source>
        <dbReference type="Google" id="ProtNLM"/>
    </source>
</evidence>
<dbReference type="RefSeq" id="WP_307527491.1">
    <property type="nucleotide sequence ID" value="NZ_JAUSZI010000002.1"/>
</dbReference>
<reference evidence="1 2" key="1">
    <citation type="submission" date="2023-07" db="EMBL/GenBank/DDBJ databases">
        <title>Comparative genomics of wheat-associated soil bacteria to identify genetic determinants of phenazine resistance.</title>
        <authorList>
            <person name="Mouncey N."/>
        </authorList>
    </citation>
    <scope>NUCLEOTIDE SEQUENCE [LARGE SCALE GENOMIC DNA]</scope>
    <source>
        <strain evidence="1 2">V2I4</strain>
    </source>
</reference>